<reference evidence="4" key="1">
    <citation type="submission" date="2022-07" db="EMBL/GenBank/DDBJ databases">
        <title>Fungi with potential for degradation of polypropylene.</title>
        <authorList>
            <person name="Gostincar C."/>
        </authorList>
    </citation>
    <scope>NUCLEOTIDE SEQUENCE</scope>
    <source>
        <strain evidence="4">EXF-13287</strain>
    </source>
</reference>
<keyword evidence="2" id="KW-0812">Transmembrane</keyword>
<evidence type="ECO:0000256" key="1">
    <source>
        <dbReference type="SAM" id="MobiDB-lite"/>
    </source>
</evidence>
<dbReference type="AlphaFoldDB" id="A0AA38R579"/>
<feature type="signal peptide" evidence="3">
    <location>
        <begin position="1"/>
        <end position="27"/>
    </location>
</feature>
<dbReference type="EMBL" id="JANBVN010000191">
    <property type="protein sequence ID" value="KAJ9133939.1"/>
    <property type="molecule type" value="Genomic_DNA"/>
</dbReference>
<proteinExistence type="predicted"/>
<feature type="compositionally biased region" description="Polar residues" evidence="1">
    <location>
        <begin position="326"/>
        <end position="336"/>
    </location>
</feature>
<organism evidence="4 5">
    <name type="scientific">Coniochaeta hoffmannii</name>
    <dbReference type="NCBI Taxonomy" id="91930"/>
    <lineage>
        <taxon>Eukaryota</taxon>
        <taxon>Fungi</taxon>
        <taxon>Dikarya</taxon>
        <taxon>Ascomycota</taxon>
        <taxon>Pezizomycotina</taxon>
        <taxon>Sordariomycetes</taxon>
        <taxon>Sordariomycetidae</taxon>
        <taxon>Coniochaetales</taxon>
        <taxon>Coniochaetaceae</taxon>
        <taxon>Coniochaeta</taxon>
    </lineage>
</organism>
<evidence type="ECO:0000313" key="4">
    <source>
        <dbReference type="EMBL" id="KAJ9133939.1"/>
    </source>
</evidence>
<feature type="compositionally biased region" description="Low complexity" evidence="1">
    <location>
        <begin position="421"/>
        <end position="431"/>
    </location>
</feature>
<keyword evidence="2" id="KW-0472">Membrane</keyword>
<feature type="region of interest" description="Disordered" evidence="1">
    <location>
        <begin position="376"/>
        <end position="431"/>
    </location>
</feature>
<keyword evidence="2" id="KW-1133">Transmembrane helix</keyword>
<sequence>MKRDIFLRLPQPMAMLLLSAVLDLTSAHTLYPLPRQTGSSPQPTPTTVAHHVIDVVPFPTSPPKLTADLRRRQDPNTICGFIGGDPNLPATCSVGSHCVLDTQHGAIGCCPDNEPTCTTGIFTGCVDGNSPPQTEVNPYVFTCQGGDVCYQNVFEGGFHQFGCGTASDLATSVFATATGITETVDRSSLTFSFTETADTLTAPTTLATVTVPSSTEAPTETETPTSAVTPVSSKSPTTTETTSQTSPSASSSTEASSSASGTSSESSSTQSLGLTTSTTSESSSSTTSASTTSSSSSSSSISSSSASTSQTSTSSETSTLTSPTSNLITASATSEPTGAGAKSRDHTGAIVGGTISGLAVLIAAIALGIYLWQRKKRGPSDEGPGSHATGGPTAYVSPMSGAPFHSGGYAPAHQDQEGWETGMPPGAAAAAGGTGLGAGSALYPGHPYPPARTGYGYPSSQYPAGYGVGAGSSAAGAAGIYGGIPPPRPGREPYEPEAGDQIPLTREIDDFSRGFHDALGRIGEEDEYDSSPNHSGTGVNEGNGVNRPGGAGRGNESDDAVAGPYGGVRPLWQQQRRQSRNLMWM</sequence>
<name>A0AA38R579_9PEZI</name>
<feature type="region of interest" description="Disordered" evidence="1">
    <location>
        <begin position="524"/>
        <end position="585"/>
    </location>
</feature>
<feature type="region of interest" description="Disordered" evidence="1">
    <location>
        <begin position="204"/>
        <end position="346"/>
    </location>
</feature>
<evidence type="ECO:0000313" key="5">
    <source>
        <dbReference type="Proteomes" id="UP001174691"/>
    </source>
</evidence>
<feature type="transmembrane region" description="Helical" evidence="2">
    <location>
        <begin position="349"/>
        <end position="372"/>
    </location>
</feature>
<evidence type="ECO:0008006" key="6">
    <source>
        <dbReference type="Google" id="ProtNLM"/>
    </source>
</evidence>
<dbReference type="Proteomes" id="UP001174691">
    <property type="component" value="Unassembled WGS sequence"/>
</dbReference>
<keyword evidence="3" id="KW-0732">Signal</keyword>
<feature type="compositionally biased region" description="Low complexity" evidence="1">
    <location>
        <begin position="204"/>
        <end position="325"/>
    </location>
</feature>
<evidence type="ECO:0000256" key="2">
    <source>
        <dbReference type="SAM" id="Phobius"/>
    </source>
</evidence>
<gene>
    <name evidence="4" type="ORF">NKR19_g8853</name>
</gene>
<accession>A0AA38R579</accession>
<protein>
    <recommendedName>
        <fullName evidence="6">Mid2 domain-containing protein</fullName>
    </recommendedName>
</protein>
<comment type="caution">
    <text evidence="4">The sequence shown here is derived from an EMBL/GenBank/DDBJ whole genome shotgun (WGS) entry which is preliminary data.</text>
</comment>
<feature type="chain" id="PRO_5041329266" description="Mid2 domain-containing protein" evidence="3">
    <location>
        <begin position="28"/>
        <end position="585"/>
    </location>
</feature>
<feature type="compositionally biased region" description="Polar residues" evidence="1">
    <location>
        <begin position="530"/>
        <end position="540"/>
    </location>
</feature>
<keyword evidence="5" id="KW-1185">Reference proteome</keyword>
<evidence type="ECO:0000256" key="3">
    <source>
        <dbReference type="SAM" id="SignalP"/>
    </source>
</evidence>